<comment type="caution">
    <text evidence="2">The sequence shown here is derived from an EMBL/GenBank/DDBJ whole genome shotgun (WGS) entry which is preliminary data.</text>
</comment>
<organism evidence="2 3">
    <name type="scientific">Stereocaulon virgatum</name>
    <dbReference type="NCBI Taxonomy" id="373712"/>
    <lineage>
        <taxon>Eukaryota</taxon>
        <taxon>Fungi</taxon>
        <taxon>Dikarya</taxon>
        <taxon>Ascomycota</taxon>
        <taxon>Pezizomycotina</taxon>
        <taxon>Lecanoromycetes</taxon>
        <taxon>OSLEUM clade</taxon>
        <taxon>Lecanoromycetidae</taxon>
        <taxon>Lecanorales</taxon>
        <taxon>Lecanorineae</taxon>
        <taxon>Stereocaulaceae</taxon>
        <taxon>Stereocaulon</taxon>
    </lineage>
</organism>
<reference evidence="2 3" key="1">
    <citation type="submission" date="2024-09" db="EMBL/GenBank/DDBJ databases">
        <title>Rethinking Asexuality: The Enigmatic Case of Functional Sexual Genes in Lepraria (Stereocaulaceae).</title>
        <authorList>
            <person name="Doellman M."/>
            <person name="Sun Y."/>
            <person name="Barcenas-Pena A."/>
            <person name="Lumbsch H.T."/>
            <person name="Grewe F."/>
        </authorList>
    </citation>
    <scope>NUCLEOTIDE SEQUENCE [LARGE SCALE GENOMIC DNA]</scope>
    <source>
        <strain evidence="2 3">Mercado 3170</strain>
    </source>
</reference>
<feature type="compositionally biased region" description="Basic and acidic residues" evidence="1">
    <location>
        <begin position="14"/>
        <end position="26"/>
    </location>
</feature>
<feature type="region of interest" description="Disordered" evidence="1">
    <location>
        <begin position="185"/>
        <end position="238"/>
    </location>
</feature>
<dbReference type="EMBL" id="JBEFKJ010000014">
    <property type="protein sequence ID" value="KAL2042427.1"/>
    <property type="molecule type" value="Genomic_DNA"/>
</dbReference>
<feature type="region of interest" description="Disordered" evidence="1">
    <location>
        <begin position="1"/>
        <end position="143"/>
    </location>
</feature>
<sequence length="292" mass="33748">MSRQISARLPARRPVYDYDERGVSRERMRRRDNRPIPERRPVIVERDLGDLDLPYYPKQDFSTKKGTFAEEGSMREDYRNSGERSVAARQREESQNSESPGRLYSPSPSFRSYRTGRSAYGDQPKTSTTGRHGALVPRTRGRRLLRDRLQDQIMEKSIRVQGGSWEMLSESEEYVFRPPVLMRERDRKRVASRSGSKSANRHRRSLSRRDSYRQADGKSPPRTDALDKRREAETSEDDYYTLNIVRVGSEKLDSQSEPSNAEVIDRTLRRLTTVGDDTLRAPGMSAPPLSNF</sequence>
<accession>A0ABR4A967</accession>
<feature type="compositionally biased region" description="Basic and acidic residues" evidence="1">
    <location>
        <begin position="207"/>
        <end position="233"/>
    </location>
</feature>
<feature type="compositionally biased region" description="Basic and acidic residues" evidence="1">
    <location>
        <begin position="33"/>
        <end position="49"/>
    </location>
</feature>
<protein>
    <submittedName>
        <fullName evidence="2">Uncharacterized protein</fullName>
    </submittedName>
</protein>
<name>A0ABR4A967_9LECA</name>
<keyword evidence="3" id="KW-1185">Reference proteome</keyword>
<proteinExistence type="predicted"/>
<feature type="compositionally biased region" description="Basic and acidic residues" evidence="1">
    <location>
        <begin position="72"/>
        <end position="82"/>
    </location>
</feature>
<gene>
    <name evidence="2" type="ORF">N7G274_004919</name>
</gene>
<evidence type="ECO:0000313" key="2">
    <source>
        <dbReference type="EMBL" id="KAL2042427.1"/>
    </source>
</evidence>
<evidence type="ECO:0000256" key="1">
    <source>
        <dbReference type="SAM" id="MobiDB-lite"/>
    </source>
</evidence>
<evidence type="ECO:0000313" key="3">
    <source>
        <dbReference type="Proteomes" id="UP001590950"/>
    </source>
</evidence>
<dbReference type="Proteomes" id="UP001590950">
    <property type="component" value="Unassembled WGS sequence"/>
</dbReference>